<feature type="compositionally biased region" description="Basic and acidic residues" evidence="1">
    <location>
        <begin position="143"/>
        <end position="153"/>
    </location>
</feature>
<protein>
    <submittedName>
        <fullName evidence="2">Uncharacterized protein</fullName>
    </submittedName>
</protein>
<dbReference type="EMBL" id="CAMXCT010000176">
    <property type="protein sequence ID" value="CAI3975033.1"/>
    <property type="molecule type" value="Genomic_DNA"/>
</dbReference>
<evidence type="ECO:0000313" key="3">
    <source>
        <dbReference type="EMBL" id="CAL1128408.1"/>
    </source>
</evidence>
<evidence type="ECO:0000256" key="1">
    <source>
        <dbReference type="SAM" id="MobiDB-lite"/>
    </source>
</evidence>
<reference evidence="3" key="2">
    <citation type="submission" date="2024-04" db="EMBL/GenBank/DDBJ databases">
        <authorList>
            <person name="Chen Y."/>
            <person name="Shah S."/>
            <person name="Dougan E. K."/>
            <person name="Thang M."/>
            <person name="Chan C."/>
        </authorList>
    </citation>
    <scope>NUCLEOTIDE SEQUENCE [LARGE SCALE GENOMIC DNA]</scope>
</reference>
<keyword evidence="4" id="KW-1185">Reference proteome</keyword>
<dbReference type="EMBL" id="CAMXCT020000176">
    <property type="protein sequence ID" value="CAL1128408.1"/>
    <property type="molecule type" value="Genomic_DNA"/>
</dbReference>
<feature type="region of interest" description="Disordered" evidence="1">
    <location>
        <begin position="109"/>
        <end position="153"/>
    </location>
</feature>
<reference evidence="2" key="1">
    <citation type="submission" date="2022-10" db="EMBL/GenBank/DDBJ databases">
        <authorList>
            <person name="Chen Y."/>
            <person name="Dougan E. K."/>
            <person name="Chan C."/>
            <person name="Rhodes N."/>
            <person name="Thang M."/>
        </authorList>
    </citation>
    <scope>NUCLEOTIDE SEQUENCE</scope>
</reference>
<gene>
    <name evidence="2" type="ORF">C1SCF055_LOCUS3395</name>
</gene>
<organism evidence="2">
    <name type="scientific">Cladocopium goreaui</name>
    <dbReference type="NCBI Taxonomy" id="2562237"/>
    <lineage>
        <taxon>Eukaryota</taxon>
        <taxon>Sar</taxon>
        <taxon>Alveolata</taxon>
        <taxon>Dinophyceae</taxon>
        <taxon>Suessiales</taxon>
        <taxon>Symbiodiniaceae</taxon>
        <taxon>Cladocopium</taxon>
    </lineage>
</organism>
<dbReference type="AlphaFoldDB" id="A0A9P1FG72"/>
<dbReference type="EMBL" id="CAMXCT030000176">
    <property type="protein sequence ID" value="CAL4762345.1"/>
    <property type="molecule type" value="Genomic_DNA"/>
</dbReference>
<name>A0A9P1FG72_9DINO</name>
<dbReference type="Proteomes" id="UP001152797">
    <property type="component" value="Unassembled WGS sequence"/>
</dbReference>
<comment type="caution">
    <text evidence="2">The sequence shown here is derived from an EMBL/GenBank/DDBJ whole genome shotgun (WGS) entry which is preliminary data.</text>
</comment>
<evidence type="ECO:0000313" key="4">
    <source>
        <dbReference type="Proteomes" id="UP001152797"/>
    </source>
</evidence>
<feature type="compositionally biased region" description="Low complexity" evidence="1">
    <location>
        <begin position="126"/>
        <end position="139"/>
    </location>
</feature>
<evidence type="ECO:0000313" key="2">
    <source>
        <dbReference type="EMBL" id="CAI3975033.1"/>
    </source>
</evidence>
<accession>A0A9P1FG72</accession>
<proteinExistence type="predicted"/>
<sequence>MAGNEDCFGIGQAWQLLGMEVRMKQEAPAEPPSPASVVEPLHEPEEMEMVELEVDNDNETDTHLQQLQEEVKVKLEKLSKDGCLTMSTTATEMEKKIVDAINAEKKKRGLPQPVTAKKLKTYDGNASKTASGSGSGSANDETENVKEEENAKEEQKWYSNVAVKREEGHRSGWMNRCGILLARLNRGERDKVKELQKQQLGSYQQHFLFFLECKVFLFL</sequence>